<organism evidence="3 4">
    <name type="scientific">Paraglaciecola algarum</name>
    <dbReference type="NCBI Taxonomy" id="3050085"/>
    <lineage>
        <taxon>Bacteria</taxon>
        <taxon>Pseudomonadati</taxon>
        <taxon>Pseudomonadota</taxon>
        <taxon>Gammaproteobacteria</taxon>
        <taxon>Alteromonadales</taxon>
        <taxon>Alteromonadaceae</taxon>
        <taxon>Paraglaciecola</taxon>
    </lineage>
</organism>
<dbReference type="PRINTS" id="PR01790">
    <property type="entry name" value="SMP30FAMILY"/>
</dbReference>
<evidence type="ECO:0000313" key="4">
    <source>
        <dbReference type="Proteomes" id="UP001521137"/>
    </source>
</evidence>
<evidence type="ECO:0000259" key="2">
    <source>
        <dbReference type="Pfam" id="PF08450"/>
    </source>
</evidence>
<name>A0ABS9D9Z7_9ALTE</name>
<sequence length="307" mass="34520">MAESIQLTQKLAVGNTLGEGVIWDHRQEIVYWTDIQQSTLFSWKFGDLQAKQYMCPERLGCFGLTPNLDWLICGFESGFAFFNPHTGKINWIQKVETEYSHTRLNDGRVDRQGRFWAGSMMQDEGADESRARASLYRLEHNHQVTKVIEQIKVSNGLCWSPNGDTLYFADSPTQTIRQAKMNTETGDIGQLTQFAKTDSHAYPDGSCVDNQGCIWNAQWASNTVKRYSPDGELLLTLDVPCKQPSCVAFGGPDLQHLFVTSARIGLSEKLLDEQPSNGNLFVYHTPYTGLPESICLTPFSTSIETNK</sequence>
<dbReference type="InterPro" id="IPR005511">
    <property type="entry name" value="SMP-30"/>
</dbReference>
<gene>
    <name evidence="3" type="ORF">L0668_10870</name>
</gene>
<comment type="similarity">
    <text evidence="1">Belongs to the SMP-30/CGR1 family.</text>
</comment>
<keyword evidence="4" id="KW-1185">Reference proteome</keyword>
<protein>
    <submittedName>
        <fullName evidence="3">SMP-30/gluconolactonase/LRE family protein</fullName>
    </submittedName>
</protein>
<dbReference type="InterPro" id="IPR013658">
    <property type="entry name" value="SGL"/>
</dbReference>
<dbReference type="SUPFAM" id="SSF63829">
    <property type="entry name" value="Calcium-dependent phosphotriesterase"/>
    <property type="match status" value="1"/>
</dbReference>
<dbReference type="PANTHER" id="PTHR10907:SF47">
    <property type="entry name" value="REGUCALCIN"/>
    <property type="match status" value="1"/>
</dbReference>
<comment type="caution">
    <text evidence="3">The sequence shown here is derived from an EMBL/GenBank/DDBJ whole genome shotgun (WGS) entry which is preliminary data.</text>
</comment>
<dbReference type="Proteomes" id="UP001521137">
    <property type="component" value="Unassembled WGS sequence"/>
</dbReference>
<dbReference type="EMBL" id="JAKGAS010000005">
    <property type="protein sequence ID" value="MCF2948609.1"/>
    <property type="molecule type" value="Genomic_DNA"/>
</dbReference>
<dbReference type="Pfam" id="PF08450">
    <property type="entry name" value="SGL"/>
    <property type="match status" value="1"/>
</dbReference>
<reference evidence="3 4" key="1">
    <citation type="submission" date="2022-01" db="EMBL/GenBank/DDBJ databases">
        <title>Paraglaciecola sp. G1-23.</title>
        <authorList>
            <person name="Jin M.S."/>
            <person name="Han D.M."/>
            <person name="Kim H.M."/>
            <person name="Jeon C.O."/>
        </authorList>
    </citation>
    <scope>NUCLEOTIDE SEQUENCE [LARGE SCALE GENOMIC DNA]</scope>
    <source>
        <strain evidence="3 4">G1-23</strain>
    </source>
</reference>
<feature type="domain" description="SMP-30/Gluconolactonase/LRE-like region" evidence="2">
    <location>
        <begin position="17"/>
        <end position="263"/>
    </location>
</feature>
<dbReference type="Gene3D" id="2.120.10.30">
    <property type="entry name" value="TolB, C-terminal domain"/>
    <property type="match status" value="1"/>
</dbReference>
<evidence type="ECO:0000256" key="1">
    <source>
        <dbReference type="ARBA" id="ARBA00008853"/>
    </source>
</evidence>
<proteinExistence type="inferred from homology"/>
<dbReference type="RefSeq" id="WP_235312505.1">
    <property type="nucleotide sequence ID" value="NZ_JAKGAS010000005.1"/>
</dbReference>
<dbReference type="PANTHER" id="PTHR10907">
    <property type="entry name" value="REGUCALCIN"/>
    <property type="match status" value="1"/>
</dbReference>
<accession>A0ABS9D9Z7</accession>
<evidence type="ECO:0000313" key="3">
    <source>
        <dbReference type="EMBL" id="MCF2948609.1"/>
    </source>
</evidence>
<dbReference type="InterPro" id="IPR011042">
    <property type="entry name" value="6-blade_b-propeller_TolB-like"/>
</dbReference>